<dbReference type="EMBL" id="CYGY02000152">
    <property type="protein sequence ID" value="SIT51913.1"/>
    <property type="molecule type" value="Genomic_DNA"/>
</dbReference>
<evidence type="ECO:0000313" key="1">
    <source>
        <dbReference type="EMBL" id="SIT51913.1"/>
    </source>
</evidence>
<sequence>MVETKQQLYQCRCTNRVVVVNRTFGPRTPADRNAGRYRELVFEQCTNAANCPKSGQCPL</sequence>
<dbReference type="AlphaFoldDB" id="A0A1N7SWP9"/>
<dbReference type="Proteomes" id="UP000195569">
    <property type="component" value="Unassembled WGS sequence"/>
</dbReference>
<organism evidence="1 2">
    <name type="scientific">Paraburkholderia piptadeniae</name>
    <dbReference type="NCBI Taxonomy" id="1701573"/>
    <lineage>
        <taxon>Bacteria</taxon>
        <taxon>Pseudomonadati</taxon>
        <taxon>Pseudomonadota</taxon>
        <taxon>Betaproteobacteria</taxon>
        <taxon>Burkholderiales</taxon>
        <taxon>Burkholderiaceae</taxon>
        <taxon>Paraburkholderia</taxon>
    </lineage>
</organism>
<gene>
    <name evidence="1" type="ORF">BN2476_1520014</name>
</gene>
<reference evidence="1" key="1">
    <citation type="submission" date="2016-12" db="EMBL/GenBank/DDBJ databases">
        <authorList>
            <person name="Moulin L."/>
        </authorList>
    </citation>
    <scope>NUCLEOTIDE SEQUENCE [LARGE SCALE GENOMIC DNA]</scope>
    <source>
        <strain evidence="1">STM 7183</strain>
    </source>
</reference>
<protein>
    <recommendedName>
        <fullName evidence="3">Transposase</fullName>
    </recommendedName>
</protein>
<name>A0A1N7SWP9_9BURK</name>
<proteinExistence type="predicted"/>
<accession>A0A1N7SWP9</accession>
<evidence type="ECO:0008006" key="3">
    <source>
        <dbReference type="Google" id="ProtNLM"/>
    </source>
</evidence>
<comment type="caution">
    <text evidence="1">The sequence shown here is derived from an EMBL/GenBank/DDBJ whole genome shotgun (WGS) entry which is preliminary data.</text>
</comment>
<evidence type="ECO:0000313" key="2">
    <source>
        <dbReference type="Proteomes" id="UP000195569"/>
    </source>
</evidence>
<keyword evidence="2" id="KW-1185">Reference proteome</keyword>